<comment type="caution">
    <text evidence="2">The sequence shown here is derived from an EMBL/GenBank/DDBJ whole genome shotgun (WGS) entry which is preliminary data.</text>
</comment>
<feature type="region of interest" description="Disordered" evidence="1">
    <location>
        <begin position="1"/>
        <end position="25"/>
    </location>
</feature>
<gene>
    <name evidence="2" type="ORF">ADK38_21110</name>
</gene>
<organism evidence="2 3">
    <name type="scientific">Streptomyces varsoviensis</name>
    <dbReference type="NCBI Taxonomy" id="67373"/>
    <lineage>
        <taxon>Bacteria</taxon>
        <taxon>Bacillati</taxon>
        <taxon>Actinomycetota</taxon>
        <taxon>Actinomycetes</taxon>
        <taxon>Kitasatosporales</taxon>
        <taxon>Streptomycetaceae</taxon>
        <taxon>Streptomyces</taxon>
    </lineage>
</organism>
<name>A0ABR5J470_9ACTN</name>
<reference evidence="2 3" key="1">
    <citation type="submission" date="2015-07" db="EMBL/GenBank/DDBJ databases">
        <authorList>
            <person name="Ju K.-S."/>
            <person name="Doroghazi J.R."/>
            <person name="Metcalf W.W."/>
        </authorList>
    </citation>
    <scope>NUCLEOTIDE SEQUENCE [LARGE SCALE GENOMIC DNA]</scope>
    <source>
        <strain evidence="2 3">NRRL B-3589</strain>
    </source>
</reference>
<dbReference type="Proteomes" id="UP000037020">
    <property type="component" value="Unassembled WGS sequence"/>
</dbReference>
<protein>
    <submittedName>
        <fullName evidence="2">Uncharacterized protein</fullName>
    </submittedName>
</protein>
<accession>A0ABR5J470</accession>
<evidence type="ECO:0000256" key="1">
    <source>
        <dbReference type="SAM" id="MobiDB-lite"/>
    </source>
</evidence>
<evidence type="ECO:0000313" key="2">
    <source>
        <dbReference type="EMBL" id="KOG88203.1"/>
    </source>
</evidence>
<keyword evidence="3" id="KW-1185">Reference proteome</keyword>
<proteinExistence type="predicted"/>
<sequence length="397" mass="44993">MMTIDRETSSVILTRSDGKEARKPLTHPMFTDTSLLTRLHYSPPMGGLLAVTRNGDDIAFELPVRGQTDQLDGRLVVYLDQNMWRPVSDALRGGATVSDKDCDAAEQLAQWVQDGRIIMPASAGHYYETAKWSLADKRYDLALTILQLSRGWQMRDPLQVRNDEILGMFRCWRGSGDDAQARDVFTLAPNALHSPTRGVGPYTPPPDFPVEDAFRQVCLTSATTYIDVMLDAEHVEPGPETGWVELNQRFSDWLDSQDRDSQQKRRSIDVLLFDDFRRELAEGAQAAGLSPQDLQQWCEKQPMKGFGTLPASGLYREMLHNRHLNKGTRWRRNDLTDMIYLSCAAGYADFVVCERHMREPLERGIRRLARPTKLFRRLSEAVSAVDDALRQGVPHAD</sequence>
<evidence type="ECO:0000313" key="3">
    <source>
        <dbReference type="Proteomes" id="UP000037020"/>
    </source>
</evidence>
<dbReference type="EMBL" id="LGUT01001802">
    <property type="protein sequence ID" value="KOG88203.1"/>
    <property type="molecule type" value="Genomic_DNA"/>
</dbReference>